<evidence type="ECO:0000313" key="2">
    <source>
        <dbReference type="EMBL" id="DAC81114.1"/>
    </source>
</evidence>
<feature type="region of interest" description="Disordered" evidence="1">
    <location>
        <begin position="1"/>
        <end position="73"/>
    </location>
</feature>
<reference evidence="2" key="1">
    <citation type="journal article" date="2020" name="J. ISSAAS">
        <title>Identification of Adomavirus Virion Proteins.</title>
        <authorList>
            <person name="Welch N.L."/>
            <person name="Tisza M.J."/>
            <person name="Starrett G.J."/>
            <person name="Belford A.K."/>
            <person name="Pastrana D.V."/>
            <person name="Pang Y.-Y.S."/>
            <person name="Schiller J.T."/>
            <person name="An P."/>
            <person name="Cantolupo P.G."/>
            <person name="Pipas J.M."/>
            <person name="Koda S."/>
            <person name="Subramaniam K."/>
            <person name="Waltzek T.B."/>
            <person name="Bian C."/>
            <person name="Shi Q."/>
            <person name="Ruan Z."/>
            <person name="Ng T.F.F."/>
            <person name="Buck C.B."/>
        </authorList>
    </citation>
    <scope>NUCLEOTIDE SEQUENCE</scope>
    <source>
        <strain evidence="2">5629</strain>
    </source>
</reference>
<name>A0A6F9F3I8_9VIRU</name>
<sequence length="97" mass="11692">MPRQLTMADDNPEDVLKQLEDKEEKEEDEKEQEDEEDEEEEEEEEQDQKEKQDDEKSGDEHDGELLPIDFKVMTVGDIKLLLKSYDEKNRKRKRDHK</sequence>
<protein>
    <submittedName>
        <fullName evidence="2">LO1b</fullName>
    </submittedName>
</protein>
<dbReference type="EMBL" id="BK011012">
    <property type="protein sequence ID" value="DAC81114.1"/>
    <property type="molecule type" value="Genomic_DNA"/>
</dbReference>
<feature type="compositionally biased region" description="Basic and acidic residues" evidence="1">
    <location>
        <begin position="48"/>
        <end position="64"/>
    </location>
</feature>
<accession>A0A6F9F3I8</accession>
<proteinExistence type="predicted"/>
<evidence type="ECO:0000256" key="1">
    <source>
        <dbReference type="SAM" id="MobiDB-lite"/>
    </source>
</evidence>
<organism evidence="2">
    <name type="scientific">Barramundi adomavirus</name>
    <dbReference type="NCBI Taxonomy" id="2609870"/>
    <lineage>
        <taxon>Viruses</taxon>
        <taxon>Adomaviruses</taxon>
    </lineage>
</organism>
<feature type="compositionally biased region" description="Acidic residues" evidence="1">
    <location>
        <begin position="23"/>
        <end position="47"/>
    </location>
</feature>